<accession>A0A7X1E415</accession>
<evidence type="ECO:0000313" key="8">
    <source>
        <dbReference type="Proteomes" id="UP000525652"/>
    </source>
</evidence>
<name>A0A7X1E415_9BACT</name>
<dbReference type="Proteomes" id="UP000525652">
    <property type="component" value="Unassembled WGS sequence"/>
</dbReference>
<dbReference type="RefSeq" id="WP_185692228.1">
    <property type="nucleotide sequence ID" value="NZ_JACHVA010000053.1"/>
</dbReference>
<gene>
    <name evidence="7" type="ORF">H5P30_06975</name>
</gene>
<dbReference type="GO" id="GO:0005436">
    <property type="term" value="F:sodium:phosphate symporter activity"/>
    <property type="evidence" value="ECO:0007669"/>
    <property type="project" value="InterPro"/>
</dbReference>
<dbReference type="InterPro" id="IPR038078">
    <property type="entry name" value="PhoU-like_sf"/>
</dbReference>
<feature type="transmembrane region" description="Helical" evidence="6">
    <location>
        <begin position="176"/>
        <end position="194"/>
    </location>
</feature>
<feature type="transmembrane region" description="Helical" evidence="6">
    <location>
        <begin position="109"/>
        <end position="126"/>
    </location>
</feature>
<dbReference type="SUPFAM" id="SSF109755">
    <property type="entry name" value="PhoU-like"/>
    <property type="match status" value="1"/>
</dbReference>
<feature type="transmembrane region" description="Helical" evidence="6">
    <location>
        <begin position="84"/>
        <end position="103"/>
    </location>
</feature>
<dbReference type="Gene3D" id="1.20.58.220">
    <property type="entry name" value="Phosphate transport system protein phou homolog 2, domain 2"/>
    <property type="match status" value="1"/>
</dbReference>
<evidence type="ECO:0000256" key="6">
    <source>
        <dbReference type="SAM" id="Phobius"/>
    </source>
</evidence>
<evidence type="ECO:0000256" key="2">
    <source>
        <dbReference type="ARBA" id="ARBA00022475"/>
    </source>
</evidence>
<proteinExistence type="predicted"/>
<dbReference type="Pfam" id="PF02690">
    <property type="entry name" value="Na_Pi_cotrans"/>
    <property type="match status" value="2"/>
</dbReference>
<keyword evidence="2" id="KW-1003">Cell membrane</keyword>
<comment type="subcellular location">
    <subcellularLocation>
        <location evidence="1">Cell membrane</location>
        <topology evidence="1">Multi-pass membrane protein</topology>
    </subcellularLocation>
</comment>
<evidence type="ECO:0000256" key="3">
    <source>
        <dbReference type="ARBA" id="ARBA00022692"/>
    </source>
</evidence>
<dbReference type="InterPro" id="IPR003841">
    <property type="entry name" value="Na/Pi_transpt"/>
</dbReference>
<dbReference type="PANTHER" id="PTHR10010:SF46">
    <property type="entry name" value="SODIUM-DEPENDENT PHOSPHATE TRANSPORT PROTEIN 2B"/>
    <property type="match status" value="1"/>
</dbReference>
<dbReference type="NCBIfam" id="TIGR00704">
    <property type="entry name" value="NaPi_cotrn_rel"/>
    <property type="match status" value="1"/>
</dbReference>
<dbReference type="NCBIfam" id="NF037997">
    <property type="entry name" value="Na_Pi_symport"/>
    <property type="match status" value="1"/>
</dbReference>
<feature type="transmembrane region" description="Helical" evidence="6">
    <location>
        <begin position="248"/>
        <end position="269"/>
    </location>
</feature>
<feature type="transmembrane region" description="Helical" evidence="6">
    <location>
        <begin position="48"/>
        <end position="72"/>
    </location>
</feature>
<evidence type="ECO:0000313" key="7">
    <source>
        <dbReference type="EMBL" id="MBC2601518.1"/>
    </source>
</evidence>
<protein>
    <submittedName>
        <fullName evidence="7">Na/Pi cotransporter family protein</fullName>
    </submittedName>
</protein>
<dbReference type="GO" id="GO:0005886">
    <property type="term" value="C:plasma membrane"/>
    <property type="evidence" value="ECO:0007669"/>
    <property type="project" value="UniProtKB-SubCell"/>
</dbReference>
<feature type="transmembrane region" description="Helical" evidence="6">
    <location>
        <begin position="289"/>
        <end position="315"/>
    </location>
</feature>
<keyword evidence="3 6" id="KW-0812">Transmembrane</keyword>
<organism evidence="7 8">
    <name type="scientific">Puniceicoccus vermicola</name>
    <dbReference type="NCBI Taxonomy" id="388746"/>
    <lineage>
        <taxon>Bacteria</taxon>
        <taxon>Pseudomonadati</taxon>
        <taxon>Verrucomicrobiota</taxon>
        <taxon>Opitutia</taxon>
        <taxon>Puniceicoccales</taxon>
        <taxon>Puniceicoccaceae</taxon>
        <taxon>Puniceicoccus</taxon>
    </lineage>
</organism>
<dbReference type="EMBL" id="JACHVA010000053">
    <property type="protein sequence ID" value="MBC2601518.1"/>
    <property type="molecule type" value="Genomic_DNA"/>
</dbReference>
<reference evidence="7 8" key="1">
    <citation type="submission" date="2020-07" db="EMBL/GenBank/DDBJ databases">
        <authorList>
            <person name="Feng X."/>
        </authorList>
    </citation>
    <scope>NUCLEOTIDE SEQUENCE [LARGE SCALE GENOMIC DNA]</scope>
    <source>
        <strain evidence="7 8">JCM14086</strain>
    </source>
</reference>
<feature type="transmembrane region" description="Helical" evidence="6">
    <location>
        <begin position="138"/>
        <end position="156"/>
    </location>
</feature>
<keyword evidence="8" id="KW-1185">Reference proteome</keyword>
<keyword evidence="5 6" id="KW-0472">Membrane</keyword>
<evidence type="ECO:0000256" key="5">
    <source>
        <dbReference type="ARBA" id="ARBA00023136"/>
    </source>
</evidence>
<evidence type="ECO:0000256" key="1">
    <source>
        <dbReference type="ARBA" id="ARBA00004651"/>
    </source>
</evidence>
<sequence length="551" mass="60238">MGTFLAIFGSLGLFLFGMRMLSESLQKFSGHQLREFLRSMTKNRFRGLLCGVGITSLIQSSSATTVMVVSFVNAGLLTLMESAGIILGANIGTTMTAWIISLFGFKFSITSMAVPLAGIGMALILFGRKPRWRDFGECLIGFGILFLGLGLLKESVPEVSPDSPLLSFISDHSAQGMLSVLLFVGLGVLLTIVVQSSSAAMAITITMAAKGWIGYDLAAAIVLGENIGTTITANLAALAGNLNAKRAALLHFFINIFGVIWVIALFGPFSELVVQFVPGVVSDPSAWIAVYLAAFHTIFNVINVSVLIGFTPLLVRLVKSIGKDPEPSTVRFEHISTTAASTGSLNVVEAELETSRLAKMGLEIFDIFVDLFENPGPKGKGRFKKAAQLEEDCDHLAFDITRFLTHCSTNKLSEEKADDVTVLFMTIAELEEVSDACYRLAQISDRRSREGIIIEPSMEERLRALMRHLRDFIQFVHFATQEKTSVASMETAIRYRDGVKNSIKALRQKQTQIMHRNGDIDSGMMTIDLLNYLKAVNSDLFNIMQGLCRRG</sequence>
<dbReference type="PANTHER" id="PTHR10010">
    <property type="entry name" value="SOLUTE CARRIER FAMILY 34 SODIUM PHOSPHATE , MEMBER 2-RELATED"/>
    <property type="match status" value="1"/>
</dbReference>
<keyword evidence="4 6" id="KW-1133">Transmembrane helix</keyword>
<dbReference type="InterPro" id="IPR004633">
    <property type="entry name" value="NaPi_cotrn-rel/YqeW-like"/>
</dbReference>
<dbReference type="GO" id="GO:0044341">
    <property type="term" value="P:sodium-dependent phosphate transport"/>
    <property type="evidence" value="ECO:0007669"/>
    <property type="project" value="InterPro"/>
</dbReference>
<comment type="caution">
    <text evidence="7">The sequence shown here is derived from an EMBL/GenBank/DDBJ whole genome shotgun (WGS) entry which is preliminary data.</text>
</comment>
<evidence type="ECO:0000256" key="4">
    <source>
        <dbReference type="ARBA" id="ARBA00022989"/>
    </source>
</evidence>
<dbReference type="AlphaFoldDB" id="A0A7X1E415"/>